<reference evidence="1 2" key="1">
    <citation type="journal article" date="2013" name="Genome Announc.">
        <title>Draft Genome Sequence for Desulfovibrio africanus Strain PCS.</title>
        <authorList>
            <person name="Brown S.D."/>
            <person name="Utturkar S.M."/>
            <person name="Arkin A.P."/>
            <person name="Deutschbauer A.M."/>
            <person name="Elias D.A."/>
            <person name="Hazen T.C."/>
            <person name="Chakraborty R."/>
        </authorList>
    </citation>
    <scope>NUCLEOTIDE SEQUENCE [LARGE SCALE GENOMIC DNA]</scope>
    <source>
        <strain evidence="1 2">PCS</strain>
    </source>
</reference>
<evidence type="ECO:0000313" key="2">
    <source>
        <dbReference type="Proteomes" id="UP000011922"/>
    </source>
</evidence>
<accession>M5PNL6</accession>
<dbReference type="Proteomes" id="UP000011922">
    <property type="component" value="Unassembled WGS sequence"/>
</dbReference>
<evidence type="ECO:0000313" key="1">
    <source>
        <dbReference type="EMBL" id="EMG35742.1"/>
    </source>
</evidence>
<name>M5PNL6_DESAF</name>
<sequence>MHSVKPCPVCSSTNIDACSNQIICRACLFVTSPEYWDRLPRWIDILKSSLPVRKRKGREKELLPL</sequence>
<comment type="caution">
    <text evidence="1">The sequence shown here is derived from an EMBL/GenBank/DDBJ whole genome shotgun (WGS) entry which is preliminary data.</text>
</comment>
<dbReference type="AlphaFoldDB" id="M5PNL6"/>
<gene>
    <name evidence="1" type="ORF">PCS_03569</name>
</gene>
<organism evidence="1 2">
    <name type="scientific">Desulfocurvibacter africanus PCS</name>
    <dbReference type="NCBI Taxonomy" id="1262666"/>
    <lineage>
        <taxon>Bacteria</taxon>
        <taxon>Pseudomonadati</taxon>
        <taxon>Thermodesulfobacteriota</taxon>
        <taxon>Desulfovibrionia</taxon>
        <taxon>Desulfovibrionales</taxon>
        <taxon>Desulfovibrionaceae</taxon>
        <taxon>Desulfocurvibacter</taxon>
    </lineage>
</organism>
<proteinExistence type="predicted"/>
<dbReference type="EMBL" id="AOSV01000040">
    <property type="protein sequence ID" value="EMG35742.1"/>
    <property type="molecule type" value="Genomic_DNA"/>
</dbReference>
<protein>
    <submittedName>
        <fullName evidence="1">Uncharacterized protein</fullName>
    </submittedName>
</protein>